<gene>
    <name evidence="2" type="ORF">T440DRAFT_120113</name>
</gene>
<evidence type="ECO:0000313" key="2">
    <source>
        <dbReference type="EMBL" id="KAF2849926.1"/>
    </source>
</evidence>
<reference evidence="2" key="1">
    <citation type="submission" date="2020-01" db="EMBL/GenBank/DDBJ databases">
        <authorList>
            <consortium name="DOE Joint Genome Institute"/>
            <person name="Haridas S."/>
            <person name="Albert R."/>
            <person name="Binder M."/>
            <person name="Bloem J."/>
            <person name="Labutti K."/>
            <person name="Salamov A."/>
            <person name="Andreopoulos B."/>
            <person name="Baker S.E."/>
            <person name="Barry K."/>
            <person name="Bills G."/>
            <person name="Bluhm B.H."/>
            <person name="Cannon C."/>
            <person name="Castanera R."/>
            <person name="Culley D.E."/>
            <person name="Daum C."/>
            <person name="Ezra D."/>
            <person name="Gonzalez J.B."/>
            <person name="Henrissat B."/>
            <person name="Kuo A."/>
            <person name="Liang C."/>
            <person name="Lipzen A."/>
            <person name="Lutzoni F."/>
            <person name="Magnuson J."/>
            <person name="Mondo S."/>
            <person name="Nolan M."/>
            <person name="Ohm R."/>
            <person name="Pangilinan J."/>
            <person name="Park H.-J."/>
            <person name="Ramirez L."/>
            <person name="Alfaro M."/>
            <person name="Sun H."/>
            <person name="Tritt A."/>
            <person name="Yoshinaga Y."/>
            <person name="Zwiers L.-H."/>
            <person name="Turgeon B.G."/>
            <person name="Goodwin S.B."/>
            <person name="Spatafora J.W."/>
            <person name="Crous P.W."/>
            <person name="Grigoriev I.V."/>
        </authorList>
    </citation>
    <scope>NUCLEOTIDE SEQUENCE</scope>
    <source>
        <strain evidence="2">IPT5</strain>
    </source>
</reference>
<dbReference type="EMBL" id="MU006309">
    <property type="protein sequence ID" value="KAF2849926.1"/>
    <property type="molecule type" value="Genomic_DNA"/>
</dbReference>
<evidence type="ECO:0008006" key="4">
    <source>
        <dbReference type="Google" id="ProtNLM"/>
    </source>
</evidence>
<sequence length="215" mass="23834">MAQQPVLWKKRILVPFWIVRIIIMIFIIAVYAWTLRAIDEYEDVIKPAVASIIVFMLFIVVVLLIDVLAILLFLRDALKPGTFLTMNCFQTSFWAVVLIMDFVAVGRGASAVGIGFSIFIFLTFLGLLVYSIVGYQRAKKAAQRGQYVPAHNPAAPAPAAYPTEYHSAPPYQQSTAYISPSGGAVELESQYLPPYHAGAAGDYYHQQPVKPAHIV</sequence>
<dbReference type="AlphaFoldDB" id="A0A6A7B335"/>
<organism evidence="2 3">
    <name type="scientific">Plenodomus tracheiphilus IPT5</name>
    <dbReference type="NCBI Taxonomy" id="1408161"/>
    <lineage>
        <taxon>Eukaryota</taxon>
        <taxon>Fungi</taxon>
        <taxon>Dikarya</taxon>
        <taxon>Ascomycota</taxon>
        <taxon>Pezizomycotina</taxon>
        <taxon>Dothideomycetes</taxon>
        <taxon>Pleosporomycetidae</taxon>
        <taxon>Pleosporales</taxon>
        <taxon>Pleosporineae</taxon>
        <taxon>Leptosphaeriaceae</taxon>
        <taxon>Plenodomus</taxon>
    </lineage>
</organism>
<feature type="transmembrane region" description="Helical" evidence="1">
    <location>
        <begin position="86"/>
        <end position="105"/>
    </location>
</feature>
<proteinExistence type="predicted"/>
<feature type="transmembrane region" description="Helical" evidence="1">
    <location>
        <begin position="111"/>
        <end position="133"/>
    </location>
</feature>
<dbReference type="OrthoDB" id="5211263at2759"/>
<dbReference type="Proteomes" id="UP000799423">
    <property type="component" value="Unassembled WGS sequence"/>
</dbReference>
<keyword evidence="3" id="KW-1185">Reference proteome</keyword>
<keyword evidence="1" id="KW-0812">Transmembrane</keyword>
<name>A0A6A7B335_9PLEO</name>
<accession>A0A6A7B335</accession>
<feature type="transmembrane region" description="Helical" evidence="1">
    <location>
        <begin position="12"/>
        <end position="33"/>
    </location>
</feature>
<protein>
    <recommendedName>
        <fullName evidence="4">MARVEL domain-containing protein</fullName>
    </recommendedName>
</protein>
<feature type="transmembrane region" description="Helical" evidence="1">
    <location>
        <begin position="48"/>
        <end position="74"/>
    </location>
</feature>
<keyword evidence="1" id="KW-1133">Transmembrane helix</keyword>
<evidence type="ECO:0000256" key="1">
    <source>
        <dbReference type="SAM" id="Phobius"/>
    </source>
</evidence>
<keyword evidence="1" id="KW-0472">Membrane</keyword>
<evidence type="ECO:0000313" key="3">
    <source>
        <dbReference type="Proteomes" id="UP000799423"/>
    </source>
</evidence>